<gene>
    <name evidence="3" type="ORF">L195_g014303</name>
</gene>
<dbReference type="Pfam" id="PF02212">
    <property type="entry name" value="GED"/>
    <property type="match status" value="1"/>
</dbReference>
<evidence type="ECO:0000259" key="2">
    <source>
        <dbReference type="PROSITE" id="PS51388"/>
    </source>
</evidence>
<dbReference type="Gene3D" id="1.20.120.1240">
    <property type="entry name" value="Dynamin, middle domain"/>
    <property type="match status" value="1"/>
</dbReference>
<dbReference type="InterPro" id="IPR020850">
    <property type="entry name" value="GED_dom"/>
</dbReference>
<feature type="non-terminal residue" evidence="3">
    <location>
        <position position="1"/>
    </location>
</feature>
<sequence length="226" mass="25893">RVVTEADGYQPHLIAPEQGYRRLIEGCLGYFKGPADASVDAVHLVLKELVRKAVAATEELKRFPTLKNEIAAAANDSLERFREESRKTVTRLVDMESSYLTVEFFRKIHLEPEANQKESRNAPNPNLDNFSDNHLRKIGSNVNAYINMICDTLKNSIPKAVVYCQVREAKRSLLNRFYVQVGRKEKEQLGAMLDEDPALMEKRLQLAKRLELYKQARDDIDSVAWK</sequence>
<dbReference type="AlphaFoldDB" id="A0A2K3PQJ0"/>
<dbReference type="Pfam" id="PF01031">
    <property type="entry name" value="Dynamin_M"/>
    <property type="match status" value="1"/>
</dbReference>
<dbReference type="GO" id="GO:0008017">
    <property type="term" value="F:microtubule binding"/>
    <property type="evidence" value="ECO:0007669"/>
    <property type="project" value="TreeGrafter"/>
</dbReference>
<dbReference type="InterPro" id="IPR022812">
    <property type="entry name" value="Dynamin"/>
</dbReference>
<evidence type="ECO:0000313" key="4">
    <source>
        <dbReference type="Proteomes" id="UP000236291"/>
    </source>
</evidence>
<dbReference type="GO" id="GO:0005874">
    <property type="term" value="C:microtubule"/>
    <property type="evidence" value="ECO:0007669"/>
    <property type="project" value="TreeGrafter"/>
</dbReference>
<dbReference type="InterPro" id="IPR000375">
    <property type="entry name" value="Dynamin_stalk"/>
</dbReference>
<comment type="caution">
    <text evidence="3">The sequence shown here is derived from an EMBL/GenBank/DDBJ whole genome shotgun (WGS) entry which is preliminary data.</text>
</comment>
<dbReference type="GO" id="GO:0005737">
    <property type="term" value="C:cytoplasm"/>
    <property type="evidence" value="ECO:0007669"/>
    <property type="project" value="TreeGrafter"/>
</dbReference>
<dbReference type="GO" id="GO:0003924">
    <property type="term" value="F:GTPase activity"/>
    <property type="evidence" value="ECO:0007669"/>
    <property type="project" value="InterPro"/>
</dbReference>
<evidence type="ECO:0000256" key="1">
    <source>
        <dbReference type="ARBA" id="ARBA00023175"/>
    </source>
</evidence>
<dbReference type="SMART" id="SM00302">
    <property type="entry name" value="GED"/>
    <property type="match status" value="1"/>
</dbReference>
<reference evidence="3 4" key="1">
    <citation type="journal article" date="2014" name="Am. J. Bot.">
        <title>Genome assembly and annotation for red clover (Trifolium pratense; Fabaceae).</title>
        <authorList>
            <person name="Istvanek J."/>
            <person name="Jaros M."/>
            <person name="Krenek A."/>
            <person name="Repkova J."/>
        </authorList>
    </citation>
    <scope>NUCLEOTIDE SEQUENCE [LARGE SCALE GENOMIC DNA]</scope>
    <source>
        <strain evidence="4">cv. Tatra</strain>
        <tissue evidence="3">Young leaves</tissue>
    </source>
</reference>
<name>A0A2K3PQJ0_TRIPR</name>
<feature type="domain" description="GED" evidence="2">
    <location>
        <begin position="135"/>
        <end position="226"/>
    </location>
</feature>
<keyword evidence="1" id="KW-0505">Motor protein</keyword>
<dbReference type="Proteomes" id="UP000236291">
    <property type="component" value="Unassembled WGS sequence"/>
</dbReference>
<evidence type="ECO:0000313" key="3">
    <source>
        <dbReference type="EMBL" id="PNY17556.1"/>
    </source>
</evidence>
<protein>
    <submittedName>
        <fullName evidence="3">Dynamin-related protein 1c</fullName>
    </submittedName>
</protein>
<dbReference type="GO" id="GO:0005525">
    <property type="term" value="F:GTP binding"/>
    <property type="evidence" value="ECO:0007669"/>
    <property type="project" value="InterPro"/>
</dbReference>
<dbReference type="PANTHER" id="PTHR11566">
    <property type="entry name" value="DYNAMIN"/>
    <property type="match status" value="1"/>
</dbReference>
<dbReference type="PANTHER" id="PTHR11566:SF80">
    <property type="entry name" value="PHRAGMOPLASTIN DRP1C"/>
    <property type="match status" value="1"/>
</dbReference>
<dbReference type="PROSITE" id="PS51388">
    <property type="entry name" value="GED"/>
    <property type="match status" value="1"/>
</dbReference>
<dbReference type="GO" id="GO:0016020">
    <property type="term" value="C:membrane"/>
    <property type="evidence" value="ECO:0007669"/>
    <property type="project" value="TreeGrafter"/>
</dbReference>
<dbReference type="InterPro" id="IPR003130">
    <property type="entry name" value="GED"/>
</dbReference>
<dbReference type="ExpressionAtlas" id="A0A2K3PQJ0">
    <property type="expression patterns" value="baseline"/>
</dbReference>
<dbReference type="STRING" id="57577.A0A2K3PQJ0"/>
<accession>A0A2K3PQJ0</accession>
<reference evidence="3 4" key="2">
    <citation type="journal article" date="2017" name="Front. Plant Sci.">
        <title>Gene Classification and Mining of Molecular Markers Useful in Red Clover (Trifolium pratense) Breeding.</title>
        <authorList>
            <person name="Istvanek J."/>
            <person name="Dluhosova J."/>
            <person name="Dluhos P."/>
            <person name="Patkova L."/>
            <person name="Nedelnik J."/>
            <person name="Repkova J."/>
        </authorList>
    </citation>
    <scope>NUCLEOTIDE SEQUENCE [LARGE SCALE GENOMIC DNA]</scope>
    <source>
        <strain evidence="4">cv. Tatra</strain>
        <tissue evidence="3">Young leaves</tissue>
    </source>
</reference>
<proteinExistence type="predicted"/>
<organism evidence="3 4">
    <name type="scientific">Trifolium pratense</name>
    <name type="common">Red clover</name>
    <dbReference type="NCBI Taxonomy" id="57577"/>
    <lineage>
        <taxon>Eukaryota</taxon>
        <taxon>Viridiplantae</taxon>
        <taxon>Streptophyta</taxon>
        <taxon>Embryophyta</taxon>
        <taxon>Tracheophyta</taxon>
        <taxon>Spermatophyta</taxon>
        <taxon>Magnoliopsida</taxon>
        <taxon>eudicotyledons</taxon>
        <taxon>Gunneridae</taxon>
        <taxon>Pentapetalae</taxon>
        <taxon>rosids</taxon>
        <taxon>fabids</taxon>
        <taxon>Fabales</taxon>
        <taxon>Fabaceae</taxon>
        <taxon>Papilionoideae</taxon>
        <taxon>50 kb inversion clade</taxon>
        <taxon>NPAAA clade</taxon>
        <taxon>Hologalegina</taxon>
        <taxon>IRL clade</taxon>
        <taxon>Trifolieae</taxon>
        <taxon>Trifolium</taxon>
    </lineage>
</organism>
<dbReference type="EMBL" id="ASHM01009463">
    <property type="protein sequence ID" value="PNY17556.1"/>
    <property type="molecule type" value="Genomic_DNA"/>
</dbReference>